<keyword evidence="3" id="KW-1185">Reference proteome</keyword>
<protein>
    <submittedName>
        <fullName evidence="2">Uncharacterized protein</fullName>
    </submittedName>
</protein>
<name>A0A9K3GS65_9EUKA</name>
<feature type="non-terminal residue" evidence="2">
    <location>
        <position position="1"/>
    </location>
</feature>
<dbReference type="Proteomes" id="UP000265618">
    <property type="component" value="Unassembled WGS sequence"/>
</dbReference>
<organism evidence="2 3">
    <name type="scientific">Kipferlia bialata</name>
    <dbReference type="NCBI Taxonomy" id="797122"/>
    <lineage>
        <taxon>Eukaryota</taxon>
        <taxon>Metamonada</taxon>
        <taxon>Carpediemonas-like organisms</taxon>
        <taxon>Kipferlia</taxon>
    </lineage>
</organism>
<dbReference type="AlphaFoldDB" id="A0A9K3GS65"/>
<evidence type="ECO:0000313" key="2">
    <source>
        <dbReference type="EMBL" id="GIQ92820.1"/>
    </source>
</evidence>
<evidence type="ECO:0000256" key="1">
    <source>
        <dbReference type="SAM" id="MobiDB-lite"/>
    </source>
</evidence>
<sequence>MNGSLLTPGPDLPPSNPLARPGLEAMPMNMSAPGSPQEIDAAELTLDSATDMLLAPFKMERLL</sequence>
<reference evidence="2 3" key="1">
    <citation type="journal article" date="2018" name="PLoS ONE">
        <title>The draft genome of Kipferlia bialata reveals reductive genome evolution in fornicate parasites.</title>
        <authorList>
            <person name="Tanifuji G."/>
            <person name="Takabayashi S."/>
            <person name="Kume K."/>
            <person name="Takagi M."/>
            <person name="Nakayama T."/>
            <person name="Kamikawa R."/>
            <person name="Inagaki Y."/>
            <person name="Hashimoto T."/>
        </authorList>
    </citation>
    <scope>NUCLEOTIDE SEQUENCE [LARGE SCALE GENOMIC DNA]</scope>
    <source>
        <strain evidence="2">NY0173</strain>
    </source>
</reference>
<feature type="region of interest" description="Disordered" evidence="1">
    <location>
        <begin position="1"/>
        <end position="36"/>
    </location>
</feature>
<comment type="caution">
    <text evidence="2">The sequence shown here is derived from an EMBL/GenBank/DDBJ whole genome shotgun (WGS) entry which is preliminary data.</text>
</comment>
<evidence type="ECO:0000313" key="3">
    <source>
        <dbReference type="Proteomes" id="UP000265618"/>
    </source>
</evidence>
<gene>
    <name evidence="2" type="ORF">KIPB_016815</name>
</gene>
<accession>A0A9K3GS65</accession>
<dbReference type="EMBL" id="BDIP01010640">
    <property type="protein sequence ID" value="GIQ92820.1"/>
    <property type="molecule type" value="Genomic_DNA"/>
</dbReference>
<proteinExistence type="predicted"/>